<protein>
    <submittedName>
        <fullName evidence="1">Uncharacterized protein</fullName>
    </submittedName>
</protein>
<sequence>MSEDKKNNYKLCYENLCLEFAKHDPTEMAIQSGALYDADKKQFTLTYLNREYLISYPAGSIQLKEPHEESPLLDDEKCGLKILLISYLHRCTKTPLVKKWVPFRELKGVGHTYDHFARQGISKLVGFFGNKGELFSKAVSKIGGKKYPSGDIGFEINVLPNLPIVLILWLGDEEFDATAAVLYDPSAVQQLHVEDLAVVGSLVADELIWIANKL</sequence>
<organism evidence="1 2">
    <name type="scientific">Clostridium aceticum</name>
    <dbReference type="NCBI Taxonomy" id="84022"/>
    <lineage>
        <taxon>Bacteria</taxon>
        <taxon>Bacillati</taxon>
        <taxon>Bacillota</taxon>
        <taxon>Clostridia</taxon>
        <taxon>Eubacteriales</taxon>
        <taxon>Clostridiaceae</taxon>
        <taxon>Clostridium</taxon>
    </lineage>
</organism>
<dbReference type="EMBL" id="CP009687">
    <property type="protein sequence ID" value="AKL96446.1"/>
    <property type="molecule type" value="Genomic_DNA"/>
</dbReference>
<evidence type="ECO:0000313" key="2">
    <source>
        <dbReference type="Proteomes" id="UP000035704"/>
    </source>
</evidence>
<dbReference type="RefSeq" id="WP_044824515.1">
    <property type="nucleotide sequence ID" value="NZ_CP009687.1"/>
</dbReference>
<dbReference type="Pfam" id="PF12654">
    <property type="entry name" value="DUF3786"/>
    <property type="match status" value="1"/>
</dbReference>
<dbReference type="InterPro" id="IPR024264">
    <property type="entry name" value="DUF3786"/>
</dbReference>
<dbReference type="Proteomes" id="UP000035704">
    <property type="component" value="Chromosome"/>
</dbReference>
<dbReference type="PATRIC" id="fig|84022.5.peg.3869"/>
<dbReference type="AlphaFoldDB" id="A0A0D8IAU7"/>
<dbReference type="KEGG" id="cace:CACET_c30020"/>
<dbReference type="OrthoDB" id="159408at2"/>
<dbReference type="STRING" id="84022.CACET_c30020"/>
<evidence type="ECO:0000313" key="1">
    <source>
        <dbReference type="EMBL" id="AKL96446.1"/>
    </source>
</evidence>
<keyword evidence="2" id="KW-1185">Reference proteome</keyword>
<accession>A0A0D8IAU7</accession>
<gene>
    <name evidence="1" type="ORF">CACET_c30020</name>
</gene>
<proteinExistence type="predicted"/>
<reference evidence="1 2" key="1">
    <citation type="submission" date="2014-10" db="EMBL/GenBank/DDBJ databases">
        <title>Genome sequence of Clostridium aceticum DSM 1496.</title>
        <authorList>
            <person name="Poehlein A."/>
            <person name="Schiel-Bengelsdorf B."/>
            <person name="Gottschalk G."/>
            <person name="Duerre P."/>
            <person name="Daniel R."/>
        </authorList>
    </citation>
    <scope>NUCLEOTIDE SEQUENCE [LARGE SCALE GENOMIC DNA]</scope>
    <source>
        <strain evidence="1 2">DSM 1496</strain>
    </source>
</reference>
<name>A0A0D8IAU7_9CLOT</name>